<evidence type="ECO:0000313" key="2">
    <source>
        <dbReference type="EMBL" id="MBB5181740.1"/>
    </source>
</evidence>
<keyword evidence="2" id="KW-0689">Ribosomal protein</keyword>
<dbReference type="EMBL" id="JACHHE010000012">
    <property type="protein sequence ID" value="MBB5181740.1"/>
    <property type="molecule type" value="Genomic_DNA"/>
</dbReference>
<dbReference type="SUPFAM" id="SSF55315">
    <property type="entry name" value="L30e-like"/>
    <property type="match status" value="1"/>
</dbReference>
<dbReference type="InterPro" id="IPR029064">
    <property type="entry name" value="Ribosomal_eL30-like_sf"/>
</dbReference>
<dbReference type="GO" id="GO:0005840">
    <property type="term" value="C:ribosome"/>
    <property type="evidence" value="ECO:0007669"/>
    <property type="project" value="UniProtKB-KW"/>
</dbReference>
<dbReference type="Gene3D" id="3.30.1330.30">
    <property type="match status" value="1"/>
</dbReference>
<sequence>MNRACKAIIGIKQTVKALKSGIVQEAIVATDAVDRMAGQIIEPAKDKGILIEFADSRLKLGKVYGINADAAAVAITGYQFLCRKHKDFVFTQKMNHLDMWY</sequence>
<dbReference type="Proteomes" id="UP000525923">
    <property type="component" value="Unassembled WGS sequence"/>
</dbReference>
<accession>A0A7W8CUD4</accession>
<reference evidence="2 3" key="1">
    <citation type="submission" date="2020-08" db="EMBL/GenBank/DDBJ databases">
        <title>Genomic Encyclopedia of Type Strains, Phase IV (KMG-IV): sequencing the most valuable type-strain genomes for metagenomic binning, comparative biology and taxonomic classification.</title>
        <authorList>
            <person name="Goeker M."/>
        </authorList>
    </citation>
    <scope>NUCLEOTIDE SEQUENCE [LARGE SCALE GENOMIC DNA]</scope>
    <source>
        <strain evidence="2 3">DSM 15895</strain>
    </source>
</reference>
<proteinExistence type="predicted"/>
<dbReference type="Pfam" id="PF01248">
    <property type="entry name" value="Ribosomal_L7Ae"/>
    <property type="match status" value="1"/>
</dbReference>
<protein>
    <submittedName>
        <fullName evidence="2">Large subunit ribosomal protein L7A</fullName>
    </submittedName>
</protein>
<evidence type="ECO:0000259" key="1">
    <source>
        <dbReference type="Pfam" id="PF01248"/>
    </source>
</evidence>
<organism evidence="2 3">
    <name type="scientific">Planococcus koreensis</name>
    <dbReference type="NCBI Taxonomy" id="112331"/>
    <lineage>
        <taxon>Bacteria</taxon>
        <taxon>Bacillati</taxon>
        <taxon>Bacillota</taxon>
        <taxon>Bacilli</taxon>
        <taxon>Bacillales</taxon>
        <taxon>Caryophanaceae</taxon>
        <taxon>Planococcus</taxon>
    </lineage>
</organism>
<gene>
    <name evidence="2" type="ORF">HNQ44_003213</name>
</gene>
<keyword evidence="3" id="KW-1185">Reference proteome</keyword>
<dbReference type="RefSeq" id="WP_241666090.1">
    <property type="nucleotide sequence ID" value="NZ_JACHHE010000012.1"/>
</dbReference>
<feature type="domain" description="Ribosomal protein eL8/eL30/eS12/Gadd45" evidence="1">
    <location>
        <begin position="6"/>
        <end position="79"/>
    </location>
</feature>
<keyword evidence="2" id="KW-0687">Ribonucleoprotein</keyword>
<dbReference type="AlphaFoldDB" id="A0A7W8CUD4"/>
<name>A0A7W8CUD4_9BACL</name>
<dbReference type="InterPro" id="IPR004038">
    <property type="entry name" value="Ribosomal_eL8/eL30/eS12/Gad45"/>
</dbReference>
<comment type="caution">
    <text evidence="2">The sequence shown here is derived from an EMBL/GenBank/DDBJ whole genome shotgun (WGS) entry which is preliminary data.</text>
</comment>
<evidence type="ECO:0000313" key="3">
    <source>
        <dbReference type="Proteomes" id="UP000525923"/>
    </source>
</evidence>